<accession>A0ABR1X9R9</accession>
<reference evidence="3 4" key="1">
    <citation type="submission" date="2023-01" db="EMBL/GenBank/DDBJ databases">
        <title>Analysis of 21 Apiospora genomes using comparative genomics revels a genus with tremendous synthesis potential of carbohydrate active enzymes and secondary metabolites.</title>
        <authorList>
            <person name="Sorensen T."/>
        </authorList>
    </citation>
    <scope>NUCLEOTIDE SEQUENCE [LARGE SCALE GENOMIC DNA]</scope>
    <source>
        <strain evidence="3 4">CBS 114990</strain>
    </source>
</reference>
<evidence type="ECO:0000313" key="4">
    <source>
        <dbReference type="Proteomes" id="UP001433268"/>
    </source>
</evidence>
<dbReference type="PANTHER" id="PTHR37543:SF1">
    <property type="entry name" value="CCCH ZINC FINGER DNA BINDING PROTEIN (AFU_ORTHOLOGUE AFUA_5G12760)"/>
    <property type="match status" value="1"/>
</dbReference>
<protein>
    <submittedName>
        <fullName evidence="3">C-x8-C-x5-C-x3-H type zinc finger protein</fullName>
    </submittedName>
</protein>
<name>A0ABR1X9R9_9PEZI</name>
<dbReference type="GeneID" id="92037446"/>
<dbReference type="Proteomes" id="UP001433268">
    <property type="component" value="Unassembled WGS sequence"/>
</dbReference>
<sequence>MADVEMSMDIASGYDPLAVQAEYNNYLNMDESRNKFILARYLNDDYIDDPFVAVVVEGDGAIFTDELLKNPAQAADKLKAAVRAQLLEMPSLPISIPIVVRIYANLHGLAKTVAANSIIDYNDMAEFPSKFNFECDYFDFVDVGRSKEAADSKIRCKRIFLAGVTHDAGYLNDLKEFKGDQGDRITLVESYPDVFRTEMLPSQGAPKPRRQSQEQTAPPLQMDHHGTGNDAALMRNDGYPRPSERVSKMNDSTGSFYNRSHVRIDRILKHPGNRNEPHQISFVRKKNGRQGFCNDHYLGGGGCTRTDCKLINDVVLEPRELDILRYLARLNFRCYAGPKECRNMACYKSHTCPYPKWQCPNKECNYAVHLGADPEGEDRKAKYVLFEDYDTEMIELED</sequence>
<feature type="domain" description="DUF7923" evidence="2">
    <location>
        <begin position="49"/>
        <end position="193"/>
    </location>
</feature>
<evidence type="ECO:0000256" key="1">
    <source>
        <dbReference type="SAM" id="MobiDB-lite"/>
    </source>
</evidence>
<dbReference type="Pfam" id="PF25540">
    <property type="entry name" value="DUF7923"/>
    <property type="match status" value="1"/>
</dbReference>
<evidence type="ECO:0000259" key="2">
    <source>
        <dbReference type="Pfam" id="PF25540"/>
    </source>
</evidence>
<keyword evidence="4" id="KW-1185">Reference proteome</keyword>
<dbReference type="PANTHER" id="PTHR37543">
    <property type="entry name" value="CCCH ZINC FINGER DNA BINDING PROTEIN (AFU_ORTHOLOGUE AFUA_5G12760)"/>
    <property type="match status" value="1"/>
</dbReference>
<organism evidence="3 4">
    <name type="scientific">Apiospora hydei</name>
    <dbReference type="NCBI Taxonomy" id="1337664"/>
    <lineage>
        <taxon>Eukaryota</taxon>
        <taxon>Fungi</taxon>
        <taxon>Dikarya</taxon>
        <taxon>Ascomycota</taxon>
        <taxon>Pezizomycotina</taxon>
        <taxon>Sordariomycetes</taxon>
        <taxon>Xylariomycetidae</taxon>
        <taxon>Amphisphaeriales</taxon>
        <taxon>Apiosporaceae</taxon>
        <taxon>Apiospora</taxon>
    </lineage>
</organism>
<comment type="caution">
    <text evidence="3">The sequence shown here is derived from an EMBL/GenBank/DDBJ whole genome shotgun (WGS) entry which is preliminary data.</text>
</comment>
<dbReference type="InterPro" id="IPR057683">
    <property type="entry name" value="DUF7923"/>
</dbReference>
<gene>
    <name evidence="3" type="ORF">PG997_000071</name>
</gene>
<feature type="region of interest" description="Disordered" evidence="1">
    <location>
        <begin position="199"/>
        <end position="235"/>
    </location>
</feature>
<dbReference type="RefSeq" id="XP_066674159.1">
    <property type="nucleotide sequence ID" value="XM_066804386.1"/>
</dbReference>
<dbReference type="EMBL" id="JAQQWN010000002">
    <property type="protein sequence ID" value="KAK8093386.1"/>
    <property type="molecule type" value="Genomic_DNA"/>
</dbReference>
<evidence type="ECO:0000313" key="3">
    <source>
        <dbReference type="EMBL" id="KAK8093386.1"/>
    </source>
</evidence>
<proteinExistence type="predicted"/>